<dbReference type="EMBL" id="ML978154">
    <property type="protein sequence ID" value="KAF2036657.1"/>
    <property type="molecule type" value="Genomic_DNA"/>
</dbReference>
<keyword evidence="2" id="KW-0732">Signal</keyword>
<dbReference type="OrthoDB" id="3682664at2759"/>
<dbReference type="PANTHER" id="PTHR36195">
    <property type="entry name" value="DOMAIN PROTEIN, PUTATIVE (AFU_ORTHOLOGUE AFUA_5G01990)-RELATED-RELATED"/>
    <property type="match status" value="1"/>
</dbReference>
<comment type="caution">
    <text evidence="3">The sequence shown here is derived from an EMBL/GenBank/DDBJ whole genome shotgun (WGS) entry which is preliminary data.</text>
</comment>
<keyword evidence="4" id="KW-1185">Reference proteome</keyword>
<feature type="compositionally biased region" description="Basic and acidic residues" evidence="1">
    <location>
        <begin position="388"/>
        <end position="400"/>
    </location>
</feature>
<reference evidence="3" key="1">
    <citation type="journal article" date="2020" name="Stud. Mycol.">
        <title>101 Dothideomycetes genomes: a test case for predicting lifestyles and emergence of pathogens.</title>
        <authorList>
            <person name="Haridas S."/>
            <person name="Albert R."/>
            <person name="Binder M."/>
            <person name="Bloem J."/>
            <person name="Labutti K."/>
            <person name="Salamov A."/>
            <person name="Andreopoulos B."/>
            <person name="Baker S."/>
            <person name="Barry K."/>
            <person name="Bills G."/>
            <person name="Bluhm B."/>
            <person name="Cannon C."/>
            <person name="Castanera R."/>
            <person name="Culley D."/>
            <person name="Daum C."/>
            <person name="Ezra D."/>
            <person name="Gonzalez J."/>
            <person name="Henrissat B."/>
            <person name="Kuo A."/>
            <person name="Liang C."/>
            <person name="Lipzen A."/>
            <person name="Lutzoni F."/>
            <person name="Magnuson J."/>
            <person name="Mondo S."/>
            <person name="Nolan M."/>
            <person name="Ohm R."/>
            <person name="Pangilinan J."/>
            <person name="Park H.-J."/>
            <person name="Ramirez L."/>
            <person name="Alfaro M."/>
            <person name="Sun H."/>
            <person name="Tritt A."/>
            <person name="Yoshinaga Y."/>
            <person name="Zwiers L.-H."/>
            <person name="Turgeon B."/>
            <person name="Goodwin S."/>
            <person name="Spatafora J."/>
            <person name="Crous P."/>
            <person name="Grigoriev I."/>
        </authorList>
    </citation>
    <scope>NUCLEOTIDE SEQUENCE</scope>
    <source>
        <strain evidence="3">CBS 110217</strain>
    </source>
</reference>
<feature type="compositionally biased region" description="Basic and acidic residues" evidence="1">
    <location>
        <begin position="237"/>
        <end position="251"/>
    </location>
</feature>
<feature type="compositionally biased region" description="Basic and acidic residues" evidence="1">
    <location>
        <begin position="415"/>
        <end position="424"/>
    </location>
</feature>
<feature type="region of interest" description="Disordered" evidence="1">
    <location>
        <begin position="231"/>
        <end position="424"/>
    </location>
</feature>
<feature type="chain" id="PRO_5040124480" evidence="2">
    <location>
        <begin position="18"/>
        <end position="688"/>
    </location>
</feature>
<feature type="compositionally biased region" description="Polar residues" evidence="1">
    <location>
        <begin position="254"/>
        <end position="268"/>
    </location>
</feature>
<evidence type="ECO:0000256" key="2">
    <source>
        <dbReference type="SAM" id="SignalP"/>
    </source>
</evidence>
<dbReference type="PANTHER" id="PTHR36195:SF4">
    <property type="entry name" value="DOMAIN PROTEIN, PUTATIVE (AFU_ORTHOLOGUE AFUA_5G01990)-RELATED"/>
    <property type="match status" value="1"/>
</dbReference>
<evidence type="ECO:0000313" key="4">
    <source>
        <dbReference type="Proteomes" id="UP000799777"/>
    </source>
</evidence>
<organism evidence="3 4">
    <name type="scientific">Setomelanomma holmii</name>
    <dbReference type="NCBI Taxonomy" id="210430"/>
    <lineage>
        <taxon>Eukaryota</taxon>
        <taxon>Fungi</taxon>
        <taxon>Dikarya</taxon>
        <taxon>Ascomycota</taxon>
        <taxon>Pezizomycotina</taxon>
        <taxon>Dothideomycetes</taxon>
        <taxon>Pleosporomycetidae</taxon>
        <taxon>Pleosporales</taxon>
        <taxon>Pleosporineae</taxon>
        <taxon>Phaeosphaeriaceae</taxon>
        <taxon>Setomelanomma</taxon>
    </lineage>
</organism>
<dbReference type="Proteomes" id="UP000799777">
    <property type="component" value="Unassembled WGS sequence"/>
</dbReference>
<dbReference type="AlphaFoldDB" id="A0A9P4HMF4"/>
<feature type="compositionally biased region" description="Basic and acidic residues" evidence="1">
    <location>
        <begin position="176"/>
        <end position="191"/>
    </location>
</feature>
<feature type="signal peptide" evidence="2">
    <location>
        <begin position="1"/>
        <end position="17"/>
    </location>
</feature>
<accession>A0A9P4HMF4</accession>
<feature type="compositionally biased region" description="Low complexity" evidence="1">
    <location>
        <begin position="277"/>
        <end position="289"/>
    </location>
</feature>
<gene>
    <name evidence="3" type="ORF">EK21DRAFT_105968</name>
</gene>
<evidence type="ECO:0000313" key="3">
    <source>
        <dbReference type="EMBL" id="KAF2036657.1"/>
    </source>
</evidence>
<protein>
    <submittedName>
        <fullName evidence="3">Uncharacterized protein</fullName>
    </submittedName>
</protein>
<feature type="region of interest" description="Disordered" evidence="1">
    <location>
        <begin position="176"/>
        <end position="214"/>
    </location>
</feature>
<evidence type="ECO:0000256" key="1">
    <source>
        <dbReference type="SAM" id="MobiDB-lite"/>
    </source>
</evidence>
<name>A0A9P4HMF4_9PLEO</name>
<dbReference type="Pfam" id="PF04681">
    <property type="entry name" value="Bys1"/>
    <property type="match status" value="1"/>
</dbReference>
<dbReference type="InterPro" id="IPR006771">
    <property type="entry name" value="CetA-like"/>
</dbReference>
<proteinExistence type="predicted"/>
<sequence>MTSRIVALSGLVALAQAKAIITNNCPHPVYVWSVPVVGSAHTDNLQVNPSGRYEEPWRYGTSEHPGIALKISPKADGIHRGADEINFAYSVERSHSSKVWVDLSVIRGNGFDNNLAFHTCHGAHHSPDVQTSQCDATDDIELVLCGSERSAPLKDSKSLGEISECYDYHHDNGKYDEAAKSKPLNDSHHSEEYDDEEPSHVHSSKPAPEHTSMLCSSSSHTFAKCLTSTSTSTSSEAYHEPPKHTSTEPHKHASSQPYQKPHASTSNEHYAPPQKHTTTATLTKHTTVTEPGKDRTVTYHAPPKHTTVTYAKPPTYSSEQPYQPPDHTTEHPYAPPPKSSSEKPYPSPLHTTKETYIAPPETRPCTTPSRYTSVDEYPAPQRPSYHAPMDRPGRPTKYTEESDYEVPRPTPYGDRASRMSARDCDKTGNMTSPCDAPAPKSHDYCKPKLVYLKNMNNTLIQPRTLATVSLKTVMREEATKQIVKAAATLNAQASSSTAKPRHCILPWCEPAVPGVKCDRLEYTMKMADIGRIDWTDSEDVCHTFLVAGRNPRAYAAAAKKPKKCILPWCNPAQPGIDCQQQIKSFETRDKNLIDWTDDEDTCSSWSGRSMMPLNVEVPTVRRNSLGRPQVCMAFLCHAGSLSNKQCEALEDDMEKAAKDVLDLDIDYTTDDDACGKSSVSRKPSLPTR</sequence>